<feature type="transmembrane region" description="Helical" evidence="9">
    <location>
        <begin position="68"/>
        <end position="88"/>
    </location>
</feature>
<evidence type="ECO:0000256" key="3">
    <source>
        <dbReference type="ARBA" id="ARBA00022679"/>
    </source>
</evidence>
<feature type="transmembrane region" description="Helical" evidence="9">
    <location>
        <begin position="280"/>
        <end position="304"/>
    </location>
</feature>
<gene>
    <name evidence="11" type="ORF">AAW01_07565</name>
</gene>
<accession>A0A0G9MN87</accession>
<evidence type="ECO:0000259" key="10">
    <source>
        <dbReference type="Pfam" id="PF02397"/>
    </source>
</evidence>
<evidence type="ECO:0000256" key="9">
    <source>
        <dbReference type="SAM" id="Phobius"/>
    </source>
</evidence>
<dbReference type="Proteomes" id="UP000053070">
    <property type="component" value="Unassembled WGS sequence"/>
</dbReference>
<dbReference type="EMBL" id="LBHC01000002">
    <property type="protein sequence ID" value="KLE32171.1"/>
    <property type="molecule type" value="Genomic_DNA"/>
</dbReference>
<name>A0A0G9MN87_9SPHN</name>
<dbReference type="GO" id="GO:0016020">
    <property type="term" value="C:membrane"/>
    <property type="evidence" value="ECO:0007669"/>
    <property type="project" value="UniProtKB-SubCell"/>
</dbReference>
<dbReference type="STRING" id="502682.BMF35_a0517"/>
<reference evidence="11 12" key="1">
    <citation type="submission" date="2015-04" db="EMBL/GenBank/DDBJ databases">
        <title>The draft genome sequence of Erythrobacr gangjinensis K7-2.</title>
        <authorList>
            <person name="Zhuang L."/>
            <person name="Liu Y."/>
            <person name="Shao Z."/>
        </authorList>
    </citation>
    <scope>NUCLEOTIDE SEQUENCE [LARGE SCALE GENOMIC DNA]</scope>
    <source>
        <strain evidence="11 12">K7-2</strain>
    </source>
</reference>
<evidence type="ECO:0000256" key="8">
    <source>
        <dbReference type="SAM" id="MobiDB-lite"/>
    </source>
</evidence>
<feature type="transmembrane region" description="Helical" evidence="9">
    <location>
        <begin position="100"/>
        <end position="122"/>
    </location>
</feature>
<dbReference type="OrthoDB" id="9808602at2"/>
<dbReference type="Pfam" id="PF02397">
    <property type="entry name" value="Bac_transf"/>
    <property type="match status" value="1"/>
</dbReference>
<feature type="region of interest" description="Disordered" evidence="8">
    <location>
        <begin position="1"/>
        <end position="20"/>
    </location>
</feature>
<feature type="transmembrane region" description="Helical" evidence="9">
    <location>
        <begin position="33"/>
        <end position="56"/>
    </location>
</feature>
<keyword evidence="12" id="KW-1185">Reference proteome</keyword>
<comment type="caution">
    <text evidence="11">The sequence shown here is derived from an EMBL/GenBank/DDBJ whole genome shotgun (WGS) entry which is preliminary data.</text>
</comment>
<comment type="subcellular location">
    <subcellularLocation>
        <location evidence="1">Membrane</location>
        <topology evidence="1">Multi-pass membrane protein</topology>
    </subcellularLocation>
</comment>
<comment type="similarity">
    <text evidence="2">Belongs to the bacterial sugar transferase family.</text>
</comment>
<keyword evidence="3 11" id="KW-0808">Transferase</keyword>
<dbReference type="InterPro" id="IPR017475">
    <property type="entry name" value="EPS_sugar_tfrase"/>
</dbReference>
<evidence type="ECO:0000256" key="6">
    <source>
        <dbReference type="ARBA" id="ARBA00023136"/>
    </source>
</evidence>
<feature type="domain" description="Bacterial sugar transferase" evidence="10">
    <location>
        <begin position="278"/>
        <end position="464"/>
    </location>
</feature>
<dbReference type="GO" id="GO:0016780">
    <property type="term" value="F:phosphotransferase activity, for other substituted phosphate groups"/>
    <property type="evidence" value="ECO:0007669"/>
    <property type="project" value="TreeGrafter"/>
</dbReference>
<sequence>MPGDAARPHQASLPPAPRNGLVPSLERRRLQAYLLFVAMDGFILLASFSAIAAAYLGPGGDFAGVRQGAEPAFLLLPLFLTIALYNGTYSRAGLTDWRQAGAKAIAALAISAALLNFFAFFAKMNAEFSRVVFTAGIVLTGAVIVAMRRFLARRLTARWGRGAVNRLVIQAGGPKFSLPDSIHIDAREHGLRPDRADPASLNRLSQYLRNMDQIVVSSSRENRAAWAEVLKGTGLHGEVIDEATRAIGAVGVVKHDDIGMSSLLVSNGHLGLRARAMKRVFDLTISLAALIALSPVMMLTAAAIKLQDGGPIFFRQRRMGRGNGFFAIYKFRSMREDDSDGARSASRDDERITPVGRFIRRTSIDELPQLINVVKGDMSLVGPRPHALGSRAGEKLFWQVDRKYWQRHGLRPGITGLAQVRGFRGATDTEGDLSSRLDADLEYLNGWSLMRDVRILLRTVTVLVHERAF</sequence>
<evidence type="ECO:0000313" key="12">
    <source>
        <dbReference type="Proteomes" id="UP000053070"/>
    </source>
</evidence>
<protein>
    <submittedName>
        <fullName evidence="11">Sugar transferase</fullName>
    </submittedName>
</protein>
<dbReference type="InterPro" id="IPR003362">
    <property type="entry name" value="Bact_transf"/>
</dbReference>
<keyword evidence="4 9" id="KW-0812">Transmembrane</keyword>
<evidence type="ECO:0000256" key="2">
    <source>
        <dbReference type="ARBA" id="ARBA00006464"/>
    </source>
</evidence>
<evidence type="ECO:0000256" key="4">
    <source>
        <dbReference type="ARBA" id="ARBA00022692"/>
    </source>
</evidence>
<evidence type="ECO:0000256" key="7">
    <source>
        <dbReference type="ARBA" id="ARBA00023169"/>
    </source>
</evidence>
<evidence type="ECO:0000256" key="1">
    <source>
        <dbReference type="ARBA" id="ARBA00004141"/>
    </source>
</evidence>
<dbReference type="PANTHER" id="PTHR30576">
    <property type="entry name" value="COLANIC BIOSYNTHESIS UDP-GLUCOSE LIPID CARRIER TRANSFERASE"/>
    <property type="match status" value="1"/>
</dbReference>
<dbReference type="GO" id="GO:0000271">
    <property type="term" value="P:polysaccharide biosynthetic process"/>
    <property type="evidence" value="ECO:0007669"/>
    <property type="project" value="UniProtKB-KW"/>
</dbReference>
<feature type="transmembrane region" description="Helical" evidence="9">
    <location>
        <begin position="128"/>
        <end position="151"/>
    </location>
</feature>
<dbReference type="NCBIfam" id="TIGR03025">
    <property type="entry name" value="EPS_sugtrans"/>
    <property type="match status" value="1"/>
</dbReference>
<keyword evidence="5 9" id="KW-1133">Transmembrane helix</keyword>
<evidence type="ECO:0000256" key="5">
    <source>
        <dbReference type="ARBA" id="ARBA00022989"/>
    </source>
</evidence>
<organism evidence="11 12">
    <name type="scientific">Aurantiacibacter gangjinensis</name>
    <dbReference type="NCBI Taxonomy" id="502682"/>
    <lineage>
        <taxon>Bacteria</taxon>
        <taxon>Pseudomonadati</taxon>
        <taxon>Pseudomonadota</taxon>
        <taxon>Alphaproteobacteria</taxon>
        <taxon>Sphingomonadales</taxon>
        <taxon>Erythrobacteraceae</taxon>
        <taxon>Aurantiacibacter</taxon>
    </lineage>
</organism>
<dbReference type="AlphaFoldDB" id="A0A0G9MN87"/>
<dbReference type="PATRIC" id="fig|502682.8.peg.1544"/>
<proteinExistence type="inferred from homology"/>
<keyword evidence="7" id="KW-0270">Exopolysaccharide synthesis</keyword>
<dbReference type="PANTHER" id="PTHR30576:SF0">
    <property type="entry name" value="UNDECAPRENYL-PHOSPHATE N-ACETYLGALACTOSAMINYL 1-PHOSPHATE TRANSFERASE-RELATED"/>
    <property type="match status" value="1"/>
</dbReference>
<keyword evidence="6 9" id="KW-0472">Membrane</keyword>
<evidence type="ECO:0000313" key="11">
    <source>
        <dbReference type="EMBL" id="KLE32171.1"/>
    </source>
</evidence>